<dbReference type="Gene3D" id="3.30.160.60">
    <property type="entry name" value="Classic Zinc Finger"/>
    <property type="match status" value="2"/>
</dbReference>
<evidence type="ECO:0000313" key="5">
    <source>
        <dbReference type="RefSeq" id="XP_004865918.2"/>
    </source>
</evidence>
<dbReference type="Gene3D" id="1.10.1410.40">
    <property type="match status" value="2"/>
</dbReference>
<feature type="region of interest" description="Disordered" evidence="2">
    <location>
        <begin position="377"/>
        <end position="425"/>
    </location>
</feature>
<dbReference type="InterPro" id="IPR043519">
    <property type="entry name" value="NT_sf"/>
</dbReference>
<dbReference type="PROSITE" id="PS51703">
    <property type="entry name" value="DZF"/>
    <property type="match status" value="1"/>
</dbReference>
<feature type="region of interest" description="Disordered" evidence="2">
    <location>
        <begin position="565"/>
        <end position="590"/>
    </location>
</feature>
<feature type="compositionally biased region" description="Acidic residues" evidence="2">
    <location>
        <begin position="575"/>
        <end position="585"/>
    </location>
</feature>
<sequence>MAASSSSRFAQSSTEPPSAFPLQASGATYTALGEDPAAQPPGPSAPTSQGSHSSRRSPASSSSQDRQDSPCRPGPSSPGYDSSVSSAARGPSRLPKPRVGTRQPQLHYCHICRVSCAGLQTYREHLDGQKHRKKEAAQRPDGNSLYCDLCSVSCTGEDAYDAHIRGARHQKVFKLHTRLGKPIPTIEPAPRSGSRAPHSAAREDSGDSGARAPDGPEPARRRLASTVHVAGPLEPLTVCSRPQEGTAAQSKSEGPGETAAWRGSEEASAGGWVAEPVGPEFVEEVCNDQGKVIRYRCKLCQCNFNDRNAKDLHLRGRRHRLQYRRKVDPSLPLVTGPSRLKKLREDQARKHRQLMQRQLEETRKRWEAELRPHEVHYRDQKKELRPQDEEQPLSSPAWALPSPADRPKTPAARAQAKRRPETSDDRHVMYKHAAIYPTEAELQAIQKAVSHVERALRLVSDLMTEEDTESLGECSLASSPRVLKGVMRVGILAKGLVLRGERNVRLTLLCSQKPTRALLCRIAERLPQQLLMVSDDKYEVSSDPEASVVISSCEEPRMQVTVSITSPLMRQDPSADQEEEEEAQPDPDILSPEKCLESLAALRHAKWFQARASSLQPCAIIIRVLRDLRQRVPTWGALPAWAMELLVEKALSSASRPLSPGDAIRRVLECVATGTLLADGPGIQDPCEKDRMDALDSMTEQEREDVTASAQGSICGDPGSRAWQSVLIRPRHSQHALRMVAFRQIHKVLGMEPLRPRPRFRKRPRETKVEEGTRDRKRGRQGGEGLV</sequence>
<feature type="compositionally biased region" description="Low complexity" evidence="2">
    <location>
        <begin position="392"/>
        <end position="403"/>
    </location>
</feature>
<dbReference type="FunFam" id="3.30.460.10:FF:000010">
    <property type="entry name" value="Zinc finger RNA-binding protein 2"/>
    <property type="match status" value="1"/>
</dbReference>
<reference evidence="5" key="1">
    <citation type="submission" date="2025-08" db="UniProtKB">
        <authorList>
            <consortium name="RefSeq"/>
        </authorList>
    </citation>
    <scope>IDENTIFICATION</scope>
</reference>
<dbReference type="InterPro" id="IPR013087">
    <property type="entry name" value="Znf_C2H2_type"/>
</dbReference>
<dbReference type="GeneID" id="101704322"/>
<dbReference type="PANTHER" id="PTHR45762:SF2">
    <property type="entry name" value="ZINC FINGER RNA-BINDING PROTEIN 2"/>
    <property type="match status" value="1"/>
</dbReference>
<dbReference type="InterPro" id="IPR003604">
    <property type="entry name" value="Matrin/U1-like-C_Znf_C2H2"/>
</dbReference>
<dbReference type="RefSeq" id="XP_004865918.2">
    <property type="nucleotide sequence ID" value="XM_004865861.2"/>
</dbReference>
<dbReference type="SMART" id="SM00572">
    <property type="entry name" value="DZF"/>
    <property type="match status" value="1"/>
</dbReference>
<feature type="region of interest" description="Disordered" evidence="2">
    <location>
        <begin position="753"/>
        <end position="787"/>
    </location>
</feature>
<dbReference type="AlphaFoldDB" id="A0AAX6Q2I1"/>
<feature type="compositionally biased region" description="Basic residues" evidence="2">
    <location>
        <begin position="756"/>
        <end position="765"/>
    </location>
</feature>
<dbReference type="CTD" id="23217"/>
<dbReference type="Pfam" id="PF12874">
    <property type="entry name" value="zf-met"/>
    <property type="match status" value="3"/>
</dbReference>
<dbReference type="GO" id="GO:0071011">
    <property type="term" value="C:precatalytic spliceosome"/>
    <property type="evidence" value="ECO:0007669"/>
    <property type="project" value="TreeGrafter"/>
</dbReference>
<dbReference type="SMART" id="SM00355">
    <property type="entry name" value="ZnF_C2H2"/>
    <property type="match status" value="3"/>
</dbReference>
<dbReference type="Pfam" id="PF20965">
    <property type="entry name" value="DZF_C"/>
    <property type="match status" value="1"/>
</dbReference>
<evidence type="ECO:0000256" key="2">
    <source>
        <dbReference type="SAM" id="MobiDB-lite"/>
    </source>
</evidence>
<dbReference type="Proteomes" id="UP000694906">
    <property type="component" value="Unplaced"/>
</dbReference>
<feature type="domain" description="DZF" evidence="3">
    <location>
        <begin position="406"/>
        <end position="769"/>
    </location>
</feature>
<dbReference type="Gene3D" id="3.30.460.10">
    <property type="entry name" value="Beta Polymerase, domain 2"/>
    <property type="match status" value="1"/>
</dbReference>
<dbReference type="FunFam" id="1.10.1410.40:FF:000001">
    <property type="entry name" value="interleukin enhancer-binding factor 3 isoform X1"/>
    <property type="match status" value="1"/>
</dbReference>
<dbReference type="Pfam" id="PF07528">
    <property type="entry name" value="DZF_N"/>
    <property type="match status" value="1"/>
</dbReference>
<protein>
    <submittedName>
        <fullName evidence="5">Zinc finger RNA-binding protein 2 isoform X1</fullName>
    </submittedName>
</protein>
<accession>A0AAX6Q2I1</accession>
<gene>
    <name evidence="5" type="primary">Zfr2</name>
</gene>
<dbReference type="InterPro" id="IPR006561">
    <property type="entry name" value="DZF_dom"/>
</dbReference>
<feature type="compositionally biased region" description="Low complexity" evidence="2">
    <location>
        <begin position="1"/>
        <end position="13"/>
    </location>
</feature>
<dbReference type="GO" id="GO:0003725">
    <property type="term" value="F:double-stranded RNA binding"/>
    <property type="evidence" value="ECO:0007669"/>
    <property type="project" value="TreeGrafter"/>
</dbReference>
<feature type="compositionally biased region" description="Low complexity" evidence="2">
    <location>
        <begin position="48"/>
        <end position="64"/>
    </location>
</feature>
<feature type="region of interest" description="Disordered" evidence="2">
    <location>
        <begin position="233"/>
        <end position="270"/>
    </location>
</feature>
<dbReference type="GO" id="GO:0008270">
    <property type="term" value="F:zinc ion binding"/>
    <property type="evidence" value="ECO:0007669"/>
    <property type="project" value="InterPro"/>
</dbReference>
<dbReference type="PANTHER" id="PTHR45762">
    <property type="entry name" value="ZINC FINGER RNA-BINDING PROTEIN"/>
    <property type="match status" value="1"/>
</dbReference>
<dbReference type="InterPro" id="IPR036236">
    <property type="entry name" value="Znf_C2H2_sf"/>
</dbReference>
<dbReference type="FunFam" id="3.30.160.60:FF:000210">
    <property type="entry name" value="Zinc finger RNA-binding protein 2"/>
    <property type="match status" value="1"/>
</dbReference>
<proteinExistence type="predicted"/>
<feature type="compositionally biased region" description="Low complexity" evidence="2">
    <location>
        <begin position="77"/>
        <end position="86"/>
    </location>
</feature>
<dbReference type="SUPFAM" id="SSF57667">
    <property type="entry name" value="beta-beta-alpha zinc fingers"/>
    <property type="match status" value="3"/>
</dbReference>
<name>A0AAX6Q2I1_HETGA</name>
<dbReference type="PROSITE" id="PS00028">
    <property type="entry name" value="ZINC_FINGER_C2H2_1"/>
    <property type="match status" value="1"/>
</dbReference>
<comment type="subcellular location">
    <subcellularLocation>
        <location evidence="1">Nucleus</location>
    </subcellularLocation>
</comment>
<dbReference type="InterPro" id="IPR049402">
    <property type="entry name" value="DZF_dom_C"/>
</dbReference>
<dbReference type="GO" id="GO:0003727">
    <property type="term" value="F:single-stranded RNA binding"/>
    <property type="evidence" value="ECO:0007669"/>
    <property type="project" value="TreeGrafter"/>
</dbReference>
<dbReference type="InterPro" id="IPR049401">
    <property type="entry name" value="DZF_dom_N"/>
</dbReference>
<feature type="region of interest" description="Disordered" evidence="2">
    <location>
        <begin position="179"/>
        <end position="219"/>
    </location>
</feature>
<organism evidence="4 5">
    <name type="scientific">Heterocephalus glaber</name>
    <name type="common">Naked mole rat</name>
    <dbReference type="NCBI Taxonomy" id="10181"/>
    <lineage>
        <taxon>Eukaryota</taxon>
        <taxon>Metazoa</taxon>
        <taxon>Chordata</taxon>
        <taxon>Craniata</taxon>
        <taxon>Vertebrata</taxon>
        <taxon>Euteleostomi</taxon>
        <taxon>Mammalia</taxon>
        <taxon>Eutheria</taxon>
        <taxon>Euarchontoglires</taxon>
        <taxon>Glires</taxon>
        <taxon>Rodentia</taxon>
        <taxon>Hystricomorpha</taxon>
        <taxon>Bathyergidae</taxon>
        <taxon>Heterocephalus</taxon>
    </lineage>
</organism>
<feature type="region of interest" description="Disordered" evidence="2">
    <location>
        <begin position="1"/>
        <end position="102"/>
    </location>
</feature>
<feature type="compositionally biased region" description="Basic and acidic residues" evidence="2">
    <location>
        <begin position="377"/>
        <end position="388"/>
    </location>
</feature>
<evidence type="ECO:0000313" key="4">
    <source>
        <dbReference type="Proteomes" id="UP000694906"/>
    </source>
</evidence>
<evidence type="ECO:0000259" key="3">
    <source>
        <dbReference type="PROSITE" id="PS51703"/>
    </source>
</evidence>
<dbReference type="KEGG" id="hgl:101704322"/>
<dbReference type="SMART" id="SM00451">
    <property type="entry name" value="ZnF_U1"/>
    <property type="match status" value="3"/>
</dbReference>
<keyword evidence="4" id="KW-1185">Reference proteome</keyword>
<evidence type="ECO:0000256" key="1">
    <source>
        <dbReference type="ARBA" id="ARBA00004123"/>
    </source>
</evidence>